<dbReference type="EMBL" id="CP009976">
    <property type="protein sequence ID" value="AIZ40716.1"/>
    <property type="molecule type" value="Genomic_DNA"/>
</dbReference>
<reference evidence="4 5" key="1">
    <citation type="journal article" date="2014" name="Environ. Microbiol.">
        <title>Contrasting genomic patterns and infection strategies of two co-existing Bacteroidetes podovirus genera.</title>
        <authorList>
            <person name="Holmfeldt K."/>
            <person name="Howard-Varona C."/>
            <person name="Solonenko N."/>
            <person name="Sullivan M.B."/>
        </authorList>
    </citation>
    <scope>NUCLEOTIDE SEQUENCE [LARGE SCALE GENOMIC DNA]</scope>
    <source>
        <strain evidence="4 5">18</strain>
    </source>
</reference>
<organism evidence="4 5">
    <name type="scientific">Cellulophaga baltica 18</name>
    <dbReference type="NCBI Taxonomy" id="1348584"/>
    <lineage>
        <taxon>Bacteria</taxon>
        <taxon>Pseudomonadati</taxon>
        <taxon>Bacteroidota</taxon>
        <taxon>Flavobacteriia</taxon>
        <taxon>Flavobacteriales</taxon>
        <taxon>Flavobacteriaceae</taxon>
        <taxon>Cellulophaga</taxon>
    </lineage>
</organism>
<dbReference type="EC" id="6.3.5.4" evidence="2"/>
<sequence length="494" mass="57393">MSLKKLKFRRQFLLSPKLCPDLEGWDFQEVGKHYLYVHPDCLQAFATSNGKRGILLGHVLNPRQPDLSTSEILEDIVQQSDEIGIAKSIYGLVGRFVLIVEKNNEFTFFNDACGLKSFFFTQQDHKFYAASQPLLLKLVTKNLIEQGERYHSYHDSEYVKSNKENWFPSGTSLYPGVYHLVANHYLKSETLQQTRYWPIKKLETINYEEAKEKFAKLLKLTIDAGSKKYKLGLGITGGFDSRILLSASKDAAERMLFYTLQYRNLDYNSNDIRIPVSLTQKINIPHSLMDCRIPISEEFKEIYLASSDMAHLNDWGHIAYGISQNLPEGTMSVKGSCSETGRCFFYKNGVHPELKSSQDIMNINPKWKEIPFIDEQISKWYDEVKDSNTNKGYNILDLFHWEVSTGSWQSQSQLEWDLVHDTFTPFNNRELLDLMLHIDTKYRSKPNYTLYKDTMNMLWPEVLLEPINPLDTKSEVKQLLKSILTRLGFEKYNR</sequence>
<dbReference type="Gene3D" id="3.60.20.10">
    <property type="entry name" value="Glutamine Phosphoribosylpyrophosphate, subunit 1, domain 1"/>
    <property type="match status" value="1"/>
</dbReference>
<gene>
    <name evidence="4" type="ORF">M666_03470</name>
</gene>
<protein>
    <recommendedName>
        <fullName evidence="2">asparagine synthase (glutamine-hydrolyzing)</fullName>
        <ecNumber evidence="2">6.3.5.4</ecNumber>
    </recommendedName>
</protein>
<dbReference type="GO" id="GO:0005829">
    <property type="term" value="C:cytosol"/>
    <property type="evidence" value="ECO:0007669"/>
    <property type="project" value="TreeGrafter"/>
</dbReference>
<dbReference type="PANTHER" id="PTHR43284:SF1">
    <property type="entry name" value="ASPARAGINE SYNTHETASE"/>
    <property type="match status" value="1"/>
</dbReference>
<dbReference type="InterPro" id="IPR029055">
    <property type="entry name" value="Ntn_hydrolases_N"/>
</dbReference>
<accession>A0AAU8RAJ6</accession>
<proteinExistence type="predicted"/>
<dbReference type="AlphaFoldDB" id="A0AAU8RAJ6"/>
<dbReference type="GO" id="GO:0004066">
    <property type="term" value="F:asparagine synthase (glutamine-hydrolyzing) activity"/>
    <property type="evidence" value="ECO:0007669"/>
    <property type="project" value="UniProtKB-EC"/>
</dbReference>
<evidence type="ECO:0000313" key="5">
    <source>
        <dbReference type="Proteomes" id="UP000030786"/>
    </source>
</evidence>
<dbReference type="RefSeq" id="WP_029445092.1">
    <property type="nucleotide sequence ID" value="NZ_CP009976.1"/>
</dbReference>
<dbReference type="KEGG" id="cbat:M666_03470"/>
<comment type="catalytic activity">
    <reaction evidence="3">
        <text>L-aspartate + L-glutamine + ATP + H2O = L-asparagine + L-glutamate + AMP + diphosphate + H(+)</text>
        <dbReference type="Rhea" id="RHEA:12228"/>
        <dbReference type="ChEBI" id="CHEBI:15377"/>
        <dbReference type="ChEBI" id="CHEBI:15378"/>
        <dbReference type="ChEBI" id="CHEBI:29985"/>
        <dbReference type="ChEBI" id="CHEBI:29991"/>
        <dbReference type="ChEBI" id="CHEBI:30616"/>
        <dbReference type="ChEBI" id="CHEBI:33019"/>
        <dbReference type="ChEBI" id="CHEBI:58048"/>
        <dbReference type="ChEBI" id="CHEBI:58359"/>
        <dbReference type="ChEBI" id="CHEBI:456215"/>
        <dbReference type="EC" id="6.3.5.4"/>
    </reaction>
</comment>
<evidence type="ECO:0000313" key="4">
    <source>
        <dbReference type="EMBL" id="AIZ40716.1"/>
    </source>
</evidence>
<comment type="pathway">
    <text evidence="1">Amino-acid biosynthesis; L-asparagine biosynthesis; L-asparagine from L-aspartate (L-Gln route): step 1/1.</text>
</comment>
<evidence type="ECO:0000256" key="1">
    <source>
        <dbReference type="ARBA" id="ARBA00005187"/>
    </source>
</evidence>
<dbReference type="PANTHER" id="PTHR43284">
    <property type="entry name" value="ASPARAGINE SYNTHETASE (GLUTAMINE-HYDROLYZING)"/>
    <property type="match status" value="1"/>
</dbReference>
<name>A0AAU8RAJ6_9FLAO</name>
<evidence type="ECO:0000256" key="2">
    <source>
        <dbReference type="ARBA" id="ARBA00012737"/>
    </source>
</evidence>
<evidence type="ECO:0000256" key="3">
    <source>
        <dbReference type="ARBA" id="ARBA00048741"/>
    </source>
</evidence>
<dbReference type="InterPro" id="IPR051786">
    <property type="entry name" value="ASN_synthetase/amidase"/>
</dbReference>
<dbReference type="GeneID" id="78059790"/>
<dbReference type="SUPFAM" id="SSF52402">
    <property type="entry name" value="Adenine nucleotide alpha hydrolases-like"/>
    <property type="match status" value="1"/>
</dbReference>
<dbReference type="Proteomes" id="UP000030786">
    <property type="component" value="Chromosome"/>
</dbReference>